<sequence>MRKLYVLLCLLLASPALPSYAADNGSWSVYPASSQIAARPYFYLSADPGTTIEDKVVVANKTGRPLTFRLYAADAYNTERDGGFAVRTVKERQRGVGAWAKPAKSRVTVPARGSVTVPFTLRVPEGAEPGDHPGALVALDERIDKGDGSVALGVQRAVGARVYLRVGGPALSAIAVENLRVTHHQPLVPGLGNSTATISYTLHNTGNVTLNPKVQLRAKGLFGRTLLARDLSKIPSELLPGQRVRLTEPWRGAPQLDWADVTLTASAKDTRESASASFFALPWLVPAVVFAVGVAAGALLVRARRGRARRSVPAPPSPPAAPTPSRPRSSPSARP</sequence>
<name>A0ABV7SM84_9ACTN</name>
<accession>A0ABV7SM84</accession>
<dbReference type="RefSeq" id="WP_310776680.1">
    <property type="nucleotide sequence ID" value="NZ_JBHRWR010000042.1"/>
</dbReference>
<keyword evidence="2" id="KW-0472">Membrane</keyword>
<evidence type="ECO:0000256" key="3">
    <source>
        <dbReference type="SAM" id="SignalP"/>
    </source>
</evidence>
<feature type="signal peptide" evidence="3">
    <location>
        <begin position="1"/>
        <end position="21"/>
    </location>
</feature>
<dbReference type="Proteomes" id="UP001595701">
    <property type="component" value="Unassembled WGS sequence"/>
</dbReference>
<gene>
    <name evidence="4" type="ORF">ACFOZ0_33260</name>
</gene>
<proteinExistence type="predicted"/>
<feature type="transmembrane region" description="Helical" evidence="2">
    <location>
        <begin position="278"/>
        <end position="301"/>
    </location>
</feature>
<feature type="compositionally biased region" description="Pro residues" evidence="1">
    <location>
        <begin position="313"/>
        <end position="325"/>
    </location>
</feature>
<evidence type="ECO:0000256" key="2">
    <source>
        <dbReference type="SAM" id="Phobius"/>
    </source>
</evidence>
<feature type="chain" id="PRO_5046399081" evidence="3">
    <location>
        <begin position="22"/>
        <end position="335"/>
    </location>
</feature>
<evidence type="ECO:0000256" key="1">
    <source>
        <dbReference type="SAM" id="MobiDB-lite"/>
    </source>
</evidence>
<feature type="compositionally biased region" description="Low complexity" evidence="1">
    <location>
        <begin position="326"/>
        <end position="335"/>
    </location>
</feature>
<evidence type="ECO:0000313" key="4">
    <source>
        <dbReference type="EMBL" id="MFC3578042.1"/>
    </source>
</evidence>
<keyword evidence="2" id="KW-0812">Transmembrane</keyword>
<protein>
    <submittedName>
        <fullName evidence="4">WxL protein peptidoglycan domain-containing protein</fullName>
    </submittedName>
</protein>
<keyword evidence="3" id="KW-0732">Signal</keyword>
<comment type="caution">
    <text evidence="4">The sequence shown here is derived from an EMBL/GenBank/DDBJ whole genome shotgun (WGS) entry which is preliminary data.</text>
</comment>
<keyword evidence="5" id="KW-1185">Reference proteome</keyword>
<feature type="region of interest" description="Disordered" evidence="1">
    <location>
        <begin position="306"/>
        <end position="335"/>
    </location>
</feature>
<dbReference type="EMBL" id="JBHRWR010000042">
    <property type="protein sequence ID" value="MFC3578042.1"/>
    <property type="molecule type" value="Genomic_DNA"/>
</dbReference>
<keyword evidence="2" id="KW-1133">Transmembrane helix</keyword>
<evidence type="ECO:0000313" key="5">
    <source>
        <dbReference type="Proteomes" id="UP001595701"/>
    </source>
</evidence>
<reference evidence="5" key="1">
    <citation type="journal article" date="2019" name="Int. J. Syst. Evol. Microbiol.">
        <title>The Global Catalogue of Microorganisms (GCM) 10K type strain sequencing project: providing services to taxonomists for standard genome sequencing and annotation.</title>
        <authorList>
            <consortium name="The Broad Institute Genomics Platform"/>
            <consortium name="The Broad Institute Genome Sequencing Center for Infectious Disease"/>
            <person name="Wu L."/>
            <person name="Ma J."/>
        </authorList>
    </citation>
    <scope>NUCLEOTIDE SEQUENCE [LARGE SCALE GENOMIC DNA]</scope>
    <source>
        <strain evidence="5">CGMCC 4.7035</strain>
    </source>
</reference>
<organism evidence="4 5">
    <name type="scientific">Streptomyces yaanensis</name>
    <dbReference type="NCBI Taxonomy" id="1142239"/>
    <lineage>
        <taxon>Bacteria</taxon>
        <taxon>Bacillati</taxon>
        <taxon>Actinomycetota</taxon>
        <taxon>Actinomycetes</taxon>
        <taxon>Kitasatosporales</taxon>
        <taxon>Streptomycetaceae</taxon>
        <taxon>Streptomyces</taxon>
    </lineage>
</organism>